<dbReference type="InterPro" id="IPR001647">
    <property type="entry name" value="HTH_TetR"/>
</dbReference>
<dbReference type="PROSITE" id="PS50977">
    <property type="entry name" value="HTH_TETR_2"/>
    <property type="match status" value="1"/>
</dbReference>
<name>A0A8J6UL89_9FLAO</name>
<dbReference type="InterPro" id="IPR025722">
    <property type="entry name" value="TetR"/>
</dbReference>
<organism evidence="4 5">
    <name type="scientific">Aestuariibaculum suncheonense</name>
    <dbReference type="NCBI Taxonomy" id="1028745"/>
    <lineage>
        <taxon>Bacteria</taxon>
        <taxon>Pseudomonadati</taxon>
        <taxon>Bacteroidota</taxon>
        <taxon>Flavobacteriia</taxon>
        <taxon>Flavobacteriales</taxon>
        <taxon>Flavobacteriaceae</taxon>
    </lineage>
</organism>
<feature type="domain" description="HTH tetR-type" evidence="3">
    <location>
        <begin position="1"/>
        <end position="61"/>
    </location>
</feature>
<dbReference type="RefSeq" id="WP_188216690.1">
    <property type="nucleotide sequence ID" value="NZ_BAABGH010000007.1"/>
</dbReference>
<dbReference type="EMBL" id="JACVXC010000004">
    <property type="protein sequence ID" value="MBD0836206.1"/>
    <property type="molecule type" value="Genomic_DNA"/>
</dbReference>
<evidence type="ECO:0000313" key="4">
    <source>
        <dbReference type="EMBL" id="MBD0836206.1"/>
    </source>
</evidence>
<gene>
    <name evidence="4" type="ORF">ICJ84_12215</name>
</gene>
<keyword evidence="5" id="KW-1185">Reference proteome</keyword>
<reference evidence="4" key="2">
    <citation type="submission" date="2020-09" db="EMBL/GenBank/DDBJ databases">
        <authorList>
            <person name="Wu Z."/>
        </authorList>
    </citation>
    <scope>NUCLEOTIDE SEQUENCE</scope>
    <source>
        <strain evidence="4">SC17</strain>
    </source>
</reference>
<dbReference type="SUPFAM" id="SSF46689">
    <property type="entry name" value="Homeodomain-like"/>
    <property type="match status" value="1"/>
</dbReference>
<feature type="DNA-binding region" description="H-T-H motif" evidence="2">
    <location>
        <begin position="24"/>
        <end position="43"/>
    </location>
</feature>
<evidence type="ECO:0000313" key="5">
    <source>
        <dbReference type="Proteomes" id="UP000602057"/>
    </source>
</evidence>
<dbReference type="Gene3D" id="1.10.357.10">
    <property type="entry name" value="Tetracycline Repressor, domain 2"/>
    <property type="match status" value="1"/>
</dbReference>
<sequence length="201" mass="23895">MNTKQKIINQAIALYNEHGLRNITSRDIAKSLGMSHGNLEYHFPTKEDLLMGIYGEMRNEISKVYEIEDATKDPMIQFNELLLQLETFQTKYLFFNLDVLEISRNFPNLNTLLKATLRVRREQMTDFYERFNAFGYLKKESLPGSYLRLQHSIRILITFWNSQQEIFPKFATEEEPKLTTYVWELVWPHLTKQGKITYNKL</sequence>
<dbReference type="AlphaFoldDB" id="A0A8J6UL89"/>
<evidence type="ECO:0000256" key="1">
    <source>
        <dbReference type="ARBA" id="ARBA00023125"/>
    </source>
</evidence>
<reference evidence="4" key="1">
    <citation type="journal article" date="2013" name="Int. J. Syst. Evol. Microbiol.">
        <title>Aestuariibaculum suncheonense gen. nov., sp. nov., a marine bacterium of the family Flavobacteriaceae isolated from a tidal flat and emended descriptions of the genera Gaetbulibacter and Tamlana.</title>
        <authorList>
            <person name="Jeong S.H."/>
            <person name="Park M.S."/>
            <person name="Jin H.M."/>
            <person name="Lee K."/>
            <person name="Park W."/>
            <person name="Jeon C.O."/>
        </authorList>
    </citation>
    <scope>NUCLEOTIDE SEQUENCE</scope>
    <source>
        <strain evidence="4">SC17</strain>
    </source>
</reference>
<proteinExistence type="predicted"/>
<dbReference type="GO" id="GO:0003677">
    <property type="term" value="F:DNA binding"/>
    <property type="evidence" value="ECO:0007669"/>
    <property type="project" value="UniProtKB-UniRule"/>
</dbReference>
<evidence type="ECO:0000256" key="2">
    <source>
        <dbReference type="PROSITE-ProRule" id="PRU00335"/>
    </source>
</evidence>
<accession>A0A8J6UL89</accession>
<dbReference type="InterPro" id="IPR009057">
    <property type="entry name" value="Homeodomain-like_sf"/>
</dbReference>
<dbReference type="Pfam" id="PF13972">
    <property type="entry name" value="TetR"/>
    <property type="match status" value="1"/>
</dbReference>
<keyword evidence="1 2" id="KW-0238">DNA-binding</keyword>
<protein>
    <submittedName>
        <fullName evidence="4">TetR/AcrR family transcriptional regulator</fullName>
    </submittedName>
</protein>
<dbReference type="PRINTS" id="PR00455">
    <property type="entry name" value="HTHTETR"/>
</dbReference>
<dbReference type="Pfam" id="PF00440">
    <property type="entry name" value="TetR_N"/>
    <property type="match status" value="1"/>
</dbReference>
<dbReference type="Proteomes" id="UP000602057">
    <property type="component" value="Unassembled WGS sequence"/>
</dbReference>
<comment type="caution">
    <text evidence="4">The sequence shown here is derived from an EMBL/GenBank/DDBJ whole genome shotgun (WGS) entry which is preliminary data.</text>
</comment>
<evidence type="ECO:0000259" key="3">
    <source>
        <dbReference type="PROSITE" id="PS50977"/>
    </source>
</evidence>